<reference evidence="2 3" key="2">
    <citation type="journal article" date="2017" name="Genome Biol.">
        <title>New reference genome sequences of hot pepper reveal the massive evolution of plant disease-resistance genes by retroduplication.</title>
        <authorList>
            <person name="Kim S."/>
            <person name="Park J."/>
            <person name="Yeom S.I."/>
            <person name="Kim Y.M."/>
            <person name="Seo E."/>
            <person name="Kim K.T."/>
            <person name="Kim M.S."/>
            <person name="Lee J.M."/>
            <person name="Cheong K."/>
            <person name="Shin H.S."/>
            <person name="Kim S.B."/>
            <person name="Han K."/>
            <person name="Lee J."/>
            <person name="Park M."/>
            <person name="Lee H.A."/>
            <person name="Lee H.Y."/>
            <person name="Lee Y."/>
            <person name="Oh S."/>
            <person name="Lee J.H."/>
            <person name="Choi E."/>
            <person name="Choi E."/>
            <person name="Lee S.E."/>
            <person name="Jeon J."/>
            <person name="Kim H."/>
            <person name="Choi G."/>
            <person name="Song H."/>
            <person name="Lee J."/>
            <person name="Lee S.C."/>
            <person name="Kwon J.K."/>
            <person name="Lee H.Y."/>
            <person name="Koo N."/>
            <person name="Hong Y."/>
            <person name="Kim R.W."/>
            <person name="Kang W.H."/>
            <person name="Huh J.H."/>
            <person name="Kang B.C."/>
            <person name="Yang T.J."/>
            <person name="Lee Y.H."/>
            <person name="Bennetzen J.L."/>
            <person name="Choi D."/>
        </authorList>
    </citation>
    <scope>NUCLEOTIDE SEQUENCE [LARGE SCALE GENOMIC DNA]</scope>
    <source>
        <strain evidence="3">cv. CM334</strain>
    </source>
</reference>
<dbReference type="Gramene" id="PHT78282">
    <property type="protein sequence ID" value="PHT78282"/>
    <property type="gene ID" value="T459_16334"/>
</dbReference>
<protein>
    <recommendedName>
        <fullName evidence="1">Retroviral polymerase SH3-like domain-containing protein</fullName>
    </recommendedName>
</protein>
<dbReference type="OMA" id="HLIELDW"/>
<accession>A0A2G2Z8E6</accession>
<evidence type="ECO:0000313" key="3">
    <source>
        <dbReference type="Proteomes" id="UP000222542"/>
    </source>
</evidence>
<comment type="caution">
    <text evidence="2">The sequence shown here is derived from an EMBL/GenBank/DDBJ whole genome shotgun (WGS) entry which is preliminary data.</text>
</comment>
<dbReference type="InterPro" id="IPR039537">
    <property type="entry name" value="Retrotran_Ty1/copia-like"/>
</dbReference>
<dbReference type="PANTHER" id="PTHR42648">
    <property type="entry name" value="TRANSPOSASE, PUTATIVE-RELATED"/>
    <property type="match status" value="1"/>
</dbReference>
<evidence type="ECO:0000313" key="2">
    <source>
        <dbReference type="EMBL" id="PHT78282.1"/>
    </source>
</evidence>
<name>A0A2G2Z8E6_CAPAN</name>
<dbReference type="AlphaFoldDB" id="A0A2G2Z8E6"/>
<dbReference type="InterPro" id="IPR057670">
    <property type="entry name" value="SH3_retrovirus"/>
</dbReference>
<keyword evidence="3" id="KW-1185">Reference proteome</keyword>
<proteinExistence type="predicted"/>
<reference evidence="2 3" key="1">
    <citation type="journal article" date="2014" name="Nat. Genet.">
        <title>Genome sequence of the hot pepper provides insights into the evolution of pungency in Capsicum species.</title>
        <authorList>
            <person name="Kim S."/>
            <person name="Park M."/>
            <person name="Yeom S.I."/>
            <person name="Kim Y.M."/>
            <person name="Lee J.M."/>
            <person name="Lee H.A."/>
            <person name="Seo E."/>
            <person name="Choi J."/>
            <person name="Cheong K."/>
            <person name="Kim K.T."/>
            <person name="Jung K."/>
            <person name="Lee G.W."/>
            <person name="Oh S.K."/>
            <person name="Bae C."/>
            <person name="Kim S.B."/>
            <person name="Lee H.Y."/>
            <person name="Kim S.Y."/>
            <person name="Kim M.S."/>
            <person name="Kang B.C."/>
            <person name="Jo Y.D."/>
            <person name="Yang H.B."/>
            <person name="Jeong H.J."/>
            <person name="Kang W.H."/>
            <person name="Kwon J.K."/>
            <person name="Shin C."/>
            <person name="Lim J.Y."/>
            <person name="Park J.H."/>
            <person name="Huh J.H."/>
            <person name="Kim J.S."/>
            <person name="Kim B.D."/>
            <person name="Cohen O."/>
            <person name="Paran I."/>
            <person name="Suh M.C."/>
            <person name="Lee S.B."/>
            <person name="Kim Y.K."/>
            <person name="Shin Y."/>
            <person name="Noh S.J."/>
            <person name="Park J."/>
            <person name="Seo Y.S."/>
            <person name="Kwon S.Y."/>
            <person name="Kim H.A."/>
            <person name="Park J.M."/>
            <person name="Kim H.J."/>
            <person name="Choi S.B."/>
            <person name="Bosland P.W."/>
            <person name="Reeves G."/>
            <person name="Jo S.H."/>
            <person name="Lee B.W."/>
            <person name="Cho H.T."/>
            <person name="Choi H.S."/>
            <person name="Lee M.S."/>
            <person name="Yu Y."/>
            <person name="Do Choi Y."/>
            <person name="Park B.S."/>
            <person name="van Deynze A."/>
            <person name="Ashrafi H."/>
            <person name="Hill T."/>
            <person name="Kim W.T."/>
            <person name="Pai H.S."/>
            <person name="Ahn H.K."/>
            <person name="Yeam I."/>
            <person name="Giovannoni J.J."/>
            <person name="Rose J.K."/>
            <person name="Sorensen I."/>
            <person name="Lee S.J."/>
            <person name="Kim R.W."/>
            <person name="Choi I.Y."/>
            <person name="Choi B.S."/>
            <person name="Lim J.S."/>
            <person name="Lee Y.H."/>
            <person name="Choi D."/>
        </authorList>
    </citation>
    <scope>NUCLEOTIDE SEQUENCE [LARGE SCALE GENOMIC DNA]</scope>
    <source>
        <strain evidence="3">cv. CM334</strain>
    </source>
</reference>
<dbReference type="STRING" id="4072.A0A2G2Z8E6"/>
<organism evidence="2 3">
    <name type="scientific">Capsicum annuum</name>
    <name type="common">Capsicum pepper</name>
    <dbReference type="NCBI Taxonomy" id="4072"/>
    <lineage>
        <taxon>Eukaryota</taxon>
        <taxon>Viridiplantae</taxon>
        <taxon>Streptophyta</taxon>
        <taxon>Embryophyta</taxon>
        <taxon>Tracheophyta</taxon>
        <taxon>Spermatophyta</taxon>
        <taxon>Magnoliopsida</taxon>
        <taxon>eudicotyledons</taxon>
        <taxon>Gunneridae</taxon>
        <taxon>Pentapetalae</taxon>
        <taxon>asterids</taxon>
        <taxon>lamiids</taxon>
        <taxon>Solanales</taxon>
        <taxon>Solanaceae</taxon>
        <taxon>Solanoideae</taxon>
        <taxon>Capsiceae</taxon>
        <taxon>Capsicum</taxon>
    </lineage>
</organism>
<feature type="domain" description="Retroviral polymerase SH3-like" evidence="1">
    <location>
        <begin position="37"/>
        <end position="100"/>
    </location>
</feature>
<dbReference type="Proteomes" id="UP000222542">
    <property type="component" value="Unassembled WGS sequence"/>
</dbReference>
<evidence type="ECO:0000259" key="1">
    <source>
        <dbReference type="Pfam" id="PF25597"/>
    </source>
</evidence>
<dbReference type="EMBL" id="AYRZ02000006">
    <property type="protein sequence ID" value="PHT78282.1"/>
    <property type="molecule type" value="Genomic_DNA"/>
</dbReference>
<gene>
    <name evidence="2" type="ORF">T459_16334</name>
</gene>
<dbReference type="PANTHER" id="PTHR42648:SF18">
    <property type="entry name" value="RETROTRANSPOSON, UNCLASSIFIED-LIKE PROTEIN"/>
    <property type="match status" value="1"/>
</dbReference>
<dbReference type="Pfam" id="PF25597">
    <property type="entry name" value="SH3_retrovirus"/>
    <property type="match status" value="1"/>
</dbReference>
<sequence>MIHVLNQSPTLVVRDMTPEKAWSEEKPSVDYFRVFGCVGHVHIPDARRTKIKDKSVSCVLFGVSGDSKEYKIFDPVSKRIIVSRDVIFKEDRMWDWNAKSQREHLIELDWGDNTEEENKAQEREV</sequence>